<keyword evidence="2" id="KW-1185">Reference proteome</keyword>
<dbReference type="RefSeq" id="WP_060535021.1">
    <property type="nucleotide sequence ID" value="NZ_CP013023.1"/>
</dbReference>
<accession>A0A172ZH01</accession>
<evidence type="ECO:0000313" key="2">
    <source>
        <dbReference type="Proteomes" id="UP000078148"/>
    </source>
</evidence>
<gene>
    <name evidence="1" type="ORF">AR543_13460</name>
</gene>
<dbReference type="KEGG" id="pbv:AR543_13460"/>
<name>A0A172ZH01_9BACL</name>
<protein>
    <submittedName>
        <fullName evidence="1">Serine/threonine protein kinase</fullName>
    </submittedName>
</protein>
<keyword evidence="1" id="KW-0723">Serine/threonine-protein kinase</keyword>
<dbReference type="GO" id="GO:0004674">
    <property type="term" value="F:protein serine/threonine kinase activity"/>
    <property type="evidence" value="ECO:0007669"/>
    <property type="project" value="UniProtKB-KW"/>
</dbReference>
<dbReference type="STRING" id="1616788.AR543_13460"/>
<keyword evidence="1" id="KW-0418">Kinase</keyword>
<dbReference type="InterPro" id="IPR011009">
    <property type="entry name" value="Kinase-like_dom_sf"/>
</dbReference>
<proteinExistence type="predicted"/>
<organism evidence="1 2">
    <name type="scientific">Paenibacillus bovis</name>
    <dbReference type="NCBI Taxonomy" id="1616788"/>
    <lineage>
        <taxon>Bacteria</taxon>
        <taxon>Bacillati</taxon>
        <taxon>Bacillota</taxon>
        <taxon>Bacilli</taxon>
        <taxon>Bacillales</taxon>
        <taxon>Paenibacillaceae</taxon>
        <taxon>Paenibacillus</taxon>
    </lineage>
</organism>
<dbReference type="OrthoDB" id="529320at2"/>
<dbReference type="Proteomes" id="UP000078148">
    <property type="component" value="Chromosome"/>
</dbReference>
<keyword evidence="1" id="KW-0808">Transferase</keyword>
<evidence type="ECO:0000313" key="1">
    <source>
        <dbReference type="EMBL" id="ANF96914.1"/>
    </source>
</evidence>
<sequence>MNTDWKAAEEALRRIGVNGSEDNELVVISGYADGVRCIGIGTDAAVFTYDQTPGYAYKIFAPQAISKIPVEASVYDKLQGSPYFPVYYGHGANYLVMSYESGPTLQDCLLQGIEVPEQVILDVEIAREYVRSVGLNPRDIHLKNVIVQDGHAKVIDVSEYVQEGDDKRWDHLVWAYYQFYDRIAGRSIPSWVLDTIKNWYSRIDRINNNLSLEDFAKRVGDLFSKYMK</sequence>
<dbReference type="EMBL" id="CP013023">
    <property type="protein sequence ID" value="ANF96914.1"/>
    <property type="molecule type" value="Genomic_DNA"/>
</dbReference>
<dbReference type="AlphaFoldDB" id="A0A172ZH01"/>
<reference evidence="1 2" key="2">
    <citation type="journal article" date="2016" name="Int. J. Syst. Evol. Microbiol.">
        <title>Paenibacillus bovis sp. nov., isolated from raw yak (Bos grunniens) milk.</title>
        <authorList>
            <person name="Gao C."/>
            <person name="Han J."/>
            <person name="Liu Z."/>
            <person name="Xu X."/>
            <person name="Hang F."/>
            <person name="Wu Z."/>
        </authorList>
    </citation>
    <scope>NUCLEOTIDE SEQUENCE [LARGE SCALE GENOMIC DNA]</scope>
    <source>
        <strain evidence="1 2">BD3526</strain>
    </source>
</reference>
<dbReference type="SUPFAM" id="SSF56112">
    <property type="entry name" value="Protein kinase-like (PK-like)"/>
    <property type="match status" value="1"/>
</dbReference>
<reference evidence="2" key="1">
    <citation type="submission" date="2015-10" db="EMBL/GenBank/DDBJ databases">
        <title>Genome of Paenibacillus bovis sp. nov.</title>
        <authorList>
            <person name="Wu Z."/>
            <person name="Gao C."/>
            <person name="Liu Z."/>
            <person name="Zheng H."/>
        </authorList>
    </citation>
    <scope>NUCLEOTIDE SEQUENCE [LARGE SCALE GENOMIC DNA]</scope>
    <source>
        <strain evidence="2">BD3526</strain>
    </source>
</reference>